<dbReference type="EC" id="1.14.99.56" evidence="8"/>
<evidence type="ECO:0000256" key="7">
    <source>
        <dbReference type="ARBA" id="ARBA00044502"/>
    </source>
</evidence>
<evidence type="ECO:0000256" key="4">
    <source>
        <dbReference type="ARBA" id="ARBA00023157"/>
    </source>
</evidence>
<dbReference type="EMBL" id="MU155193">
    <property type="protein sequence ID" value="KAF9480514.1"/>
    <property type="molecule type" value="Genomic_DNA"/>
</dbReference>
<dbReference type="InterPro" id="IPR005103">
    <property type="entry name" value="AA9_LPMO"/>
</dbReference>
<comment type="function">
    <text evidence="8">Lytic polysaccharide monooxygenase (LMPO) that depolymerizes crystalline and amorphous polysaccharides via the oxidation of scissile alpha- or beta-(1-4)-glycosidic bonds, yielding C1 and/or C4 oxidation products. Catalysis by LPMOs requires the reduction of the active-site copper from Cu(II) to Cu(I) by a reducing agent and H(2)O(2) or O(2) as a cosubstrate.</text>
</comment>
<accession>A0A9P5Z3L9</accession>
<dbReference type="CDD" id="cd21175">
    <property type="entry name" value="LPMO_AA9"/>
    <property type="match status" value="1"/>
</dbReference>
<dbReference type="GO" id="GO:0030248">
    <property type="term" value="F:cellulose binding"/>
    <property type="evidence" value="ECO:0007669"/>
    <property type="project" value="UniProtKB-UniRule"/>
</dbReference>
<evidence type="ECO:0000256" key="6">
    <source>
        <dbReference type="ARBA" id="ARBA00023326"/>
    </source>
</evidence>
<keyword evidence="12" id="KW-1185">Reference proteome</keyword>
<dbReference type="PANTHER" id="PTHR33353:SF17">
    <property type="entry name" value="ENDO-BETA-1,4-GLUCANASE D"/>
    <property type="match status" value="1"/>
</dbReference>
<sequence length="245" mass="25976">MQLGKLALLASFVSAATAHTRIWSIWVNGVDQGTGLNTYIRSPPNNNPVKDLTSSAVACNVNNVAVPQTIQVKAGDKVTFEWFHDTRGDDIIASSHKGPIVVYIAPTSSNGAGSVWTKIFHAGYTNGAWAVDNLLTARGKHNIIVPNLPAGDYLLRAEILALHEANVAYASNPVRGIQLYMNCVQIRITSSGTQSLPSGSTFPGLYTPSTPGIVWNIYDTTLDQSTYPIPGPAVWSGAAGGSITA</sequence>
<keyword evidence="2 8" id="KW-0964">Secreted</keyword>
<feature type="signal peptide" evidence="9">
    <location>
        <begin position="1"/>
        <end position="18"/>
    </location>
</feature>
<evidence type="ECO:0000259" key="10">
    <source>
        <dbReference type="Pfam" id="PF03443"/>
    </source>
</evidence>
<dbReference type="AlphaFoldDB" id="A0A9P5Z3L9"/>
<keyword evidence="4 8" id="KW-1015">Disulfide bond</keyword>
<keyword evidence="9" id="KW-0732">Signal</keyword>
<evidence type="ECO:0000256" key="5">
    <source>
        <dbReference type="ARBA" id="ARBA00023277"/>
    </source>
</evidence>
<dbReference type="Proteomes" id="UP000807469">
    <property type="component" value="Unassembled WGS sequence"/>
</dbReference>
<evidence type="ECO:0000313" key="11">
    <source>
        <dbReference type="EMBL" id="KAF9480514.1"/>
    </source>
</evidence>
<evidence type="ECO:0000256" key="2">
    <source>
        <dbReference type="ARBA" id="ARBA00022525"/>
    </source>
</evidence>
<comment type="similarity">
    <text evidence="7">Belongs to the polysaccharide monooxygenase AA9 family.</text>
</comment>
<comment type="subcellular location">
    <subcellularLocation>
        <location evidence="1 8">Secreted</location>
    </subcellularLocation>
</comment>
<keyword evidence="6 8" id="KW-0624">Polysaccharide degradation</keyword>
<proteinExistence type="inferred from homology"/>
<dbReference type="OrthoDB" id="2525337at2759"/>
<name>A0A9P5Z3L9_9AGAR</name>
<evidence type="ECO:0000256" key="1">
    <source>
        <dbReference type="ARBA" id="ARBA00004613"/>
    </source>
</evidence>
<organism evidence="11 12">
    <name type="scientific">Pholiota conissans</name>
    <dbReference type="NCBI Taxonomy" id="109636"/>
    <lineage>
        <taxon>Eukaryota</taxon>
        <taxon>Fungi</taxon>
        <taxon>Dikarya</taxon>
        <taxon>Basidiomycota</taxon>
        <taxon>Agaricomycotina</taxon>
        <taxon>Agaricomycetes</taxon>
        <taxon>Agaricomycetidae</taxon>
        <taxon>Agaricales</taxon>
        <taxon>Agaricineae</taxon>
        <taxon>Strophariaceae</taxon>
        <taxon>Pholiota</taxon>
    </lineage>
</organism>
<keyword evidence="11" id="KW-0378">Hydrolase</keyword>
<feature type="chain" id="PRO_5040340883" description="AA9 family lytic polysaccharide monooxygenase" evidence="9">
    <location>
        <begin position="19"/>
        <end position="245"/>
    </location>
</feature>
<comment type="domain">
    <text evidence="8">Has a modular structure: an endo-beta-1,4-glucanase catalytic module at the N-terminus, a linker rich in serines and threonines, and a C-terminal carbohydrate-binding module (CBM).</text>
</comment>
<evidence type="ECO:0000256" key="8">
    <source>
        <dbReference type="RuleBase" id="RU368122"/>
    </source>
</evidence>
<comment type="catalytic activity">
    <reaction evidence="8">
        <text>[(1-&gt;4)-beta-D-glucosyl]n+m + reduced acceptor + O2 = 4-dehydro-beta-D-glucosyl-[(1-&gt;4)-beta-D-glucosyl]n-1 + [(1-&gt;4)-beta-D-glucosyl]m + acceptor + H2O.</text>
        <dbReference type="EC" id="1.14.99.56"/>
    </reaction>
</comment>
<keyword evidence="3 8" id="KW-0136">Cellulose degradation</keyword>
<dbReference type="Pfam" id="PF03443">
    <property type="entry name" value="AA9"/>
    <property type="match status" value="1"/>
</dbReference>
<dbReference type="InterPro" id="IPR049892">
    <property type="entry name" value="AA9"/>
</dbReference>
<feature type="domain" description="Auxiliary Activity family 9 catalytic" evidence="10">
    <location>
        <begin position="19"/>
        <end position="227"/>
    </location>
</feature>
<dbReference type="PANTHER" id="PTHR33353">
    <property type="entry name" value="PUTATIVE (AFU_ORTHOLOGUE AFUA_1G12560)-RELATED"/>
    <property type="match status" value="1"/>
</dbReference>
<dbReference type="GO" id="GO:0008810">
    <property type="term" value="F:cellulase activity"/>
    <property type="evidence" value="ECO:0007669"/>
    <property type="project" value="UniProtKB-UniRule"/>
</dbReference>
<comment type="caution">
    <text evidence="11">The sequence shown here is derived from an EMBL/GenBank/DDBJ whole genome shotgun (WGS) entry which is preliminary data.</text>
</comment>
<evidence type="ECO:0000256" key="3">
    <source>
        <dbReference type="ARBA" id="ARBA00023001"/>
    </source>
</evidence>
<dbReference type="Gene3D" id="2.70.50.70">
    <property type="match status" value="1"/>
</dbReference>
<dbReference type="GO" id="GO:0030245">
    <property type="term" value="P:cellulose catabolic process"/>
    <property type="evidence" value="ECO:0007669"/>
    <property type="project" value="UniProtKB-UniRule"/>
</dbReference>
<reference evidence="11" key="1">
    <citation type="submission" date="2020-11" db="EMBL/GenBank/DDBJ databases">
        <authorList>
            <consortium name="DOE Joint Genome Institute"/>
            <person name="Ahrendt S."/>
            <person name="Riley R."/>
            <person name="Andreopoulos W."/>
            <person name="Labutti K."/>
            <person name="Pangilinan J."/>
            <person name="Ruiz-Duenas F.J."/>
            <person name="Barrasa J.M."/>
            <person name="Sanchez-Garcia M."/>
            <person name="Camarero S."/>
            <person name="Miyauchi S."/>
            <person name="Serrano A."/>
            <person name="Linde D."/>
            <person name="Babiker R."/>
            <person name="Drula E."/>
            <person name="Ayuso-Fernandez I."/>
            <person name="Pacheco R."/>
            <person name="Padilla G."/>
            <person name="Ferreira P."/>
            <person name="Barriuso J."/>
            <person name="Kellner H."/>
            <person name="Castanera R."/>
            <person name="Alfaro M."/>
            <person name="Ramirez L."/>
            <person name="Pisabarro A.G."/>
            <person name="Kuo A."/>
            <person name="Tritt A."/>
            <person name="Lipzen A."/>
            <person name="He G."/>
            <person name="Yan M."/>
            <person name="Ng V."/>
            <person name="Cullen D."/>
            <person name="Martin F."/>
            <person name="Rosso M.-N."/>
            <person name="Henrissat B."/>
            <person name="Hibbett D."/>
            <person name="Martinez A.T."/>
            <person name="Grigoriev I.V."/>
        </authorList>
    </citation>
    <scope>NUCLEOTIDE SEQUENCE</scope>
    <source>
        <strain evidence="11">CIRM-BRFM 674</strain>
    </source>
</reference>
<evidence type="ECO:0000313" key="12">
    <source>
        <dbReference type="Proteomes" id="UP000807469"/>
    </source>
</evidence>
<gene>
    <name evidence="11" type="ORF">BDN70DRAFT_805038</name>
</gene>
<dbReference type="GO" id="GO:0005576">
    <property type="term" value="C:extracellular region"/>
    <property type="evidence" value="ECO:0007669"/>
    <property type="project" value="UniProtKB-SubCell"/>
</dbReference>
<keyword evidence="5 8" id="KW-0119">Carbohydrate metabolism</keyword>
<evidence type="ECO:0000256" key="9">
    <source>
        <dbReference type="SAM" id="SignalP"/>
    </source>
</evidence>
<protein>
    <recommendedName>
        <fullName evidence="8">AA9 family lytic polysaccharide monooxygenase</fullName>
        <ecNumber evidence="8">1.14.99.56</ecNumber>
    </recommendedName>
    <alternativeName>
        <fullName evidence="8">Endo-beta-1,4-glucanase</fullName>
    </alternativeName>
    <alternativeName>
        <fullName evidence="8">Glycosyl hydrolase 61 family protein</fullName>
    </alternativeName>
</protein>